<proteinExistence type="predicted"/>
<evidence type="ECO:0000313" key="1">
    <source>
        <dbReference type="EMBL" id="CAK5070564.1"/>
    </source>
</evidence>
<dbReference type="Proteomes" id="UP001497535">
    <property type="component" value="Unassembled WGS sequence"/>
</dbReference>
<dbReference type="EMBL" id="CAVMJV010000021">
    <property type="protein sequence ID" value="CAK5070564.1"/>
    <property type="molecule type" value="Genomic_DNA"/>
</dbReference>
<keyword evidence="2" id="KW-1185">Reference proteome</keyword>
<evidence type="ECO:0000313" key="2">
    <source>
        <dbReference type="Proteomes" id="UP001497535"/>
    </source>
</evidence>
<name>A0ACB0Z0P0_MELEN</name>
<sequence length="145" mass="15884">MLCHLPPKNFVAASLNLPVVVFLLMAMLEGVVASPLTSSAAGLSSSHPAVSPTFGGSNVHRIQHDNNSLHFNPTSKFPSLTTTHNNKKMLVANHQKSDFVFKASGNQDGGEIEKEDEGKKQMSKEEEVGVLLFILIERGIWREKF</sequence>
<comment type="caution">
    <text evidence="1">The sequence shown here is derived from an EMBL/GenBank/DDBJ whole genome shotgun (WGS) entry which is preliminary data.</text>
</comment>
<protein>
    <submittedName>
        <fullName evidence="1">Uncharacterized protein</fullName>
    </submittedName>
</protein>
<reference evidence="1" key="1">
    <citation type="submission" date="2023-11" db="EMBL/GenBank/DDBJ databases">
        <authorList>
            <person name="Poullet M."/>
        </authorList>
    </citation>
    <scope>NUCLEOTIDE SEQUENCE</scope>
    <source>
        <strain evidence="1">E1834</strain>
    </source>
</reference>
<accession>A0ACB0Z0P0</accession>
<gene>
    <name evidence="1" type="ORF">MENTE1834_LOCUS18677</name>
</gene>
<organism evidence="1 2">
    <name type="scientific">Meloidogyne enterolobii</name>
    <name type="common">Root-knot nematode worm</name>
    <name type="synonym">Meloidogyne mayaguensis</name>
    <dbReference type="NCBI Taxonomy" id="390850"/>
    <lineage>
        <taxon>Eukaryota</taxon>
        <taxon>Metazoa</taxon>
        <taxon>Ecdysozoa</taxon>
        <taxon>Nematoda</taxon>
        <taxon>Chromadorea</taxon>
        <taxon>Rhabditida</taxon>
        <taxon>Tylenchina</taxon>
        <taxon>Tylenchomorpha</taxon>
        <taxon>Tylenchoidea</taxon>
        <taxon>Meloidogynidae</taxon>
        <taxon>Meloidogyninae</taxon>
        <taxon>Meloidogyne</taxon>
    </lineage>
</organism>